<keyword evidence="1 2" id="KW-0238">DNA-binding</keyword>
<dbReference type="PROSITE" id="PS50977">
    <property type="entry name" value="HTH_TETR_2"/>
    <property type="match status" value="1"/>
</dbReference>
<keyword evidence="5" id="KW-1185">Reference proteome</keyword>
<dbReference type="Pfam" id="PF00440">
    <property type="entry name" value="TetR_N"/>
    <property type="match status" value="1"/>
</dbReference>
<comment type="caution">
    <text evidence="4">The sequence shown here is derived from an EMBL/GenBank/DDBJ whole genome shotgun (WGS) entry which is preliminary data.</text>
</comment>
<organism evidence="4 5">
    <name type="scientific">Clostridium thailandense</name>
    <dbReference type="NCBI Taxonomy" id="2794346"/>
    <lineage>
        <taxon>Bacteria</taxon>
        <taxon>Bacillati</taxon>
        <taxon>Bacillota</taxon>
        <taxon>Clostridia</taxon>
        <taxon>Eubacteriales</taxon>
        <taxon>Clostridiaceae</taxon>
        <taxon>Clostridium</taxon>
    </lineage>
</organism>
<dbReference type="InterPro" id="IPR001647">
    <property type="entry name" value="HTH_TetR"/>
</dbReference>
<dbReference type="InterPro" id="IPR054422">
    <property type="entry name" value="TetR-like_HI_0893_C"/>
</dbReference>
<evidence type="ECO:0000256" key="2">
    <source>
        <dbReference type="PROSITE-ProRule" id="PRU00335"/>
    </source>
</evidence>
<dbReference type="InterPro" id="IPR023772">
    <property type="entry name" value="DNA-bd_HTH_TetR-type_CS"/>
</dbReference>
<dbReference type="PANTHER" id="PTHR43479">
    <property type="entry name" value="ACREF/ENVCD OPERON REPRESSOR-RELATED"/>
    <property type="match status" value="1"/>
</dbReference>
<name>A0A949TUZ8_9CLOT</name>
<dbReference type="InterPro" id="IPR050624">
    <property type="entry name" value="HTH-type_Tx_Regulator"/>
</dbReference>
<feature type="DNA-binding region" description="H-T-H motif" evidence="2">
    <location>
        <begin position="29"/>
        <end position="48"/>
    </location>
</feature>
<evidence type="ECO:0000259" key="3">
    <source>
        <dbReference type="PROSITE" id="PS50977"/>
    </source>
</evidence>
<dbReference type="Pfam" id="PF22604">
    <property type="entry name" value="TetR_HI_0893_C"/>
    <property type="match status" value="1"/>
</dbReference>
<gene>
    <name evidence="4" type="ORF">I6U48_23230</name>
</gene>
<evidence type="ECO:0000313" key="5">
    <source>
        <dbReference type="Proteomes" id="UP000694308"/>
    </source>
</evidence>
<accession>A0A949TUZ8</accession>
<dbReference type="AlphaFoldDB" id="A0A949TUZ8"/>
<feature type="domain" description="HTH tetR-type" evidence="3">
    <location>
        <begin position="6"/>
        <end position="66"/>
    </location>
</feature>
<dbReference type="EMBL" id="JAEEGC010000137">
    <property type="protein sequence ID" value="MBV7275817.1"/>
    <property type="molecule type" value="Genomic_DNA"/>
</dbReference>
<dbReference type="PANTHER" id="PTHR43479:SF11">
    <property type="entry name" value="ACREF_ENVCD OPERON REPRESSOR-RELATED"/>
    <property type="match status" value="1"/>
</dbReference>
<dbReference type="PROSITE" id="PS01081">
    <property type="entry name" value="HTH_TETR_1"/>
    <property type="match status" value="1"/>
</dbReference>
<sequence length="189" mass="22051">MRYKDDDKKEKITKAAIQLINEVGLAEISISKIAKKAGIAPGTIYTYFDNKDDMLRKLFLEAKKDMQQKISNGVNISEPTEAEFKKILNNYITFFINNKDNFLFIEQFMNSPFVLKIYEEVQMIGRPLVEFLENGKKCGVFKEVDIELLFIYSFSPLMQIAKKYFNGEFEFTEQNIREIIEMSCTSIKK</sequence>
<evidence type="ECO:0000256" key="1">
    <source>
        <dbReference type="ARBA" id="ARBA00023125"/>
    </source>
</evidence>
<proteinExistence type="predicted"/>
<dbReference type="GO" id="GO:0003677">
    <property type="term" value="F:DNA binding"/>
    <property type="evidence" value="ECO:0007669"/>
    <property type="project" value="UniProtKB-UniRule"/>
</dbReference>
<dbReference type="RefSeq" id="WP_218322864.1">
    <property type="nucleotide sequence ID" value="NZ_JAEEGC010000137.1"/>
</dbReference>
<evidence type="ECO:0000313" key="4">
    <source>
        <dbReference type="EMBL" id="MBV7275817.1"/>
    </source>
</evidence>
<protein>
    <submittedName>
        <fullName evidence="4">TetR/AcrR family transcriptional regulator</fullName>
    </submittedName>
</protein>
<reference evidence="4" key="1">
    <citation type="submission" date="2020-12" db="EMBL/GenBank/DDBJ databases">
        <title>Clostridium thailandense sp. nov., a novel acetogenic bacterium isolated from peat land soil in Thailand.</title>
        <authorList>
            <person name="Chaikitkaew S."/>
            <person name="Birkeland N.K."/>
        </authorList>
    </citation>
    <scope>NUCLEOTIDE SEQUENCE</scope>
    <source>
        <strain evidence="4">PL3</strain>
    </source>
</reference>
<dbReference type="Proteomes" id="UP000694308">
    <property type="component" value="Unassembled WGS sequence"/>
</dbReference>